<feature type="repeat" description="ANK" evidence="3">
    <location>
        <begin position="77"/>
        <end position="109"/>
    </location>
</feature>
<proteinExistence type="predicted"/>
<feature type="repeat" description="ANK" evidence="3">
    <location>
        <begin position="143"/>
        <end position="175"/>
    </location>
</feature>
<evidence type="ECO:0000256" key="2">
    <source>
        <dbReference type="ARBA" id="ARBA00023043"/>
    </source>
</evidence>
<reference evidence="4 5" key="1">
    <citation type="submission" date="2018-09" db="EMBL/GenBank/DDBJ databases">
        <title>Genomic investigation of the strawberry pathogen Phytophthora fragariae indicates pathogenicity is determined by transcriptional variation in three key races.</title>
        <authorList>
            <person name="Adams T.M."/>
            <person name="Armitage A.D."/>
            <person name="Sobczyk M.K."/>
            <person name="Bates H.J."/>
            <person name="Dunwell J.M."/>
            <person name="Nellist C.F."/>
            <person name="Harrison R.J."/>
        </authorList>
    </citation>
    <scope>NUCLEOTIDE SEQUENCE [LARGE SCALE GENOMIC DNA]</scope>
    <source>
        <strain evidence="4 5">NOV-77</strain>
    </source>
</reference>
<dbReference type="PANTHER" id="PTHR24166:SF48">
    <property type="entry name" value="PROTEIN VAPYRIN"/>
    <property type="match status" value="1"/>
</dbReference>
<dbReference type="Proteomes" id="UP000486351">
    <property type="component" value="Unassembled WGS sequence"/>
</dbReference>
<protein>
    <submittedName>
        <fullName evidence="4">Uncharacterized protein</fullName>
    </submittedName>
</protein>
<evidence type="ECO:0000313" key="4">
    <source>
        <dbReference type="EMBL" id="KAE9290000.1"/>
    </source>
</evidence>
<evidence type="ECO:0000313" key="5">
    <source>
        <dbReference type="Proteomes" id="UP000486351"/>
    </source>
</evidence>
<feature type="repeat" description="ANK" evidence="3">
    <location>
        <begin position="110"/>
        <end position="142"/>
    </location>
</feature>
<dbReference type="Gene3D" id="1.25.40.20">
    <property type="entry name" value="Ankyrin repeat-containing domain"/>
    <property type="match status" value="2"/>
</dbReference>
<gene>
    <name evidence="4" type="ORF">PF008_g25745</name>
</gene>
<dbReference type="PROSITE" id="PS50297">
    <property type="entry name" value="ANK_REP_REGION"/>
    <property type="match status" value="3"/>
</dbReference>
<sequence length="237" mass="26641">MVRLLLEQGAEFSKRDLDGRTALDYAEKSGDAAIATPIAGHQRSLQLKLFHAAKQGDVEQLRAALKKVKNVDIRDDRGNPLLLLAAAEGHSEAVQVLLDSNVDVNARREDGRTALMLAAEQGNRNIARVLLRSGAEVNTLDLNGASPMLLAVRERHEEMVLLLRSSGVDIDAASEEGKTPLIQTIIHNDVNSTRMLLGHEQVWMFPTRREQHHCCRLLHLETTRWRNFYWIMEQRST</sequence>
<dbReference type="EMBL" id="QXFY01002982">
    <property type="protein sequence ID" value="KAE9290000.1"/>
    <property type="molecule type" value="Genomic_DNA"/>
</dbReference>
<accession>A0A6G0QJP2</accession>
<dbReference type="Pfam" id="PF12796">
    <property type="entry name" value="Ank_2"/>
    <property type="match status" value="1"/>
</dbReference>
<organism evidence="4 5">
    <name type="scientific">Phytophthora fragariae</name>
    <dbReference type="NCBI Taxonomy" id="53985"/>
    <lineage>
        <taxon>Eukaryota</taxon>
        <taxon>Sar</taxon>
        <taxon>Stramenopiles</taxon>
        <taxon>Oomycota</taxon>
        <taxon>Peronosporomycetes</taxon>
        <taxon>Peronosporales</taxon>
        <taxon>Peronosporaceae</taxon>
        <taxon>Phytophthora</taxon>
    </lineage>
</organism>
<dbReference type="InterPro" id="IPR002110">
    <property type="entry name" value="Ankyrin_rpt"/>
</dbReference>
<keyword evidence="2 3" id="KW-0040">ANK repeat</keyword>
<keyword evidence="1" id="KW-0677">Repeat</keyword>
<dbReference type="InterPro" id="IPR050889">
    <property type="entry name" value="Dendritic_Spine_Reg/Scaffold"/>
</dbReference>
<dbReference type="PANTHER" id="PTHR24166">
    <property type="entry name" value="ROLLING PEBBLES, ISOFORM B"/>
    <property type="match status" value="1"/>
</dbReference>
<dbReference type="SMART" id="SM00248">
    <property type="entry name" value="ANK"/>
    <property type="match status" value="5"/>
</dbReference>
<dbReference type="PROSITE" id="PS50088">
    <property type="entry name" value="ANK_REPEAT"/>
    <property type="match status" value="3"/>
</dbReference>
<evidence type="ECO:0000256" key="1">
    <source>
        <dbReference type="ARBA" id="ARBA00022737"/>
    </source>
</evidence>
<dbReference type="Pfam" id="PF00023">
    <property type="entry name" value="Ank"/>
    <property type="match status" value="1"/>
</dbReference>
<dbReference type="InterPro" id="IPR036770">
    <property type="entry name" value="Ankyrin_rpt-contain_sf"/>
</dbReference>
<dbReference type="AlphaFoldDB" id="A0A6G0QJP2"/>
<evidence type="ECO:0000256" key="3">
    <source>
        <dbReference type="PROSITE-ProRule" id="PRU00023"/>
    </source>
</evidence>
<name>A0A6G0QJP2_9STRA</name>
<comment type="caution">
    <text evidence="4">The sequence shown here is derived from an EMBL/GenBank/DDBJ whole genome shotgun (WGS) entry which is preliminary data.</text>
</comment>
<dbReference type="SUPFAM" id="SSF48403">
    <property type="entry name" value="Ankyrin repeat"/>
    <property type="match status" value="1"/>
</dbReference>